<accession>A0A1M8A2V9</accession>
<dbReference type="STRING" id="1230383.A0A1M8A2V9"/>
<dbReference type="PANTHER" id="PTHR48013">
    <property type="entry name" value="DUAL SPECIFICITY MITOGEN-ACTIVATED PROTEIN KINASE KINASE 5-RELATED"/>
    <property type="match status" value="1"/>
</dbReference>
<dbReference type="PROSITE" id="PS50011">
    <property type="entry name" value="PROTEIN_KINASE_DOM"/>
    <property type="match status" value="1"/>
</dbReference>
<dbReference type="AlphaFoldDB" id="A0A1M8A2V9"/>
<evidence type="ECO:0000256" key="8">
    <source>
        <dbReference type="ARBA" id="ARBA00038999"/>
    </source>
</evidence>
<dbReference type="FunFam" id="3.30.200.20:FF:000341">
    <property type="entry name" value="MAP kinase kinase PBS2"/>
    <property type="match status" value="1"/>
</dbReference>
<evidence type="ECO:0000256" key="7">
    <source>
        <dbReference type="ARBA" id="ARBA00038035"/>
    </source>
</evidence>
<dbReference type="Proteomes" id="UP000186303">
    <property type="component" value="Chromosome 2"/>
</dbReference>
<keyword evidence="3" id="KW-0808">Transferase</keyword>
<evidence type="ECO:0000256" key="4">
    <source>
        <dbReference type="ARBA" id="ARBA00022741"/>
    </source>
</evidence>
<feature type="binding site" evidence="9">
    <location>
        <position position="243"/>
    </location>
    <ligand>
        <name>ATP</name>
        <dbReference type="ChEBI" id="CHEBI:30616"/>
    </ligand>
</feature>
<feature type="domain" description="Protein kinase" evidence="11">
    <location>
        <begin position="214"/>
        <end position="496"/>
    </location>
</feature>
<keyword evidence="1" id="KW-0723">Serine/threonine-protein kinase</keyword>
<evidence type="ECO:0000256" key="6">
    <source>
        <dbReference type="ARBA" id="ARBA00022840"/>
    </source>
</evidence>
<sequence length="533" mass="57244">MEGGPTRDPPTSQANKVAVPVLNLPNQEGDVIPKGPIQGPASVPRGLAGINARTREMATAKLPPSLRAKLEENARRSANAMPGTAGVMGHGDKLNSAMLMPKGPSMPATSASARAHPPPMPQAGAQRARPNLRLSDMGLSVPGQAGSGPKRPGGRPNLKLGMMPGAPVPTSAFGTFSEIVDPSGRLIFDGKAVLHASGVEFKNGTSFNINMDELELLEPLGHGNYGTVTRVRHTRTRVEMAMKEIRLELDEAKLNAIIMELDILHRAMAPQIVEFYGAFFVESCVYYCMEFMDCGSLDKLCAGRHCVVPNEVLANIALNTVQGLQFLKDELQIIHRDVKPSNMLINSRGEVKLCDFGVSGQLEKSLAKTNIGCQSYMAPERITGQGRNVTTYTVASDVWSLAISLVEIACGSYPYPPETFTNVFAQLQAIVEGEPPQLPHPSATPITITTPQGTSIDLELGSCEYSDAARDFVSQCLRKTPDDRPSYASLLEHEFVAHASQVDMAAWVHDAYSHRRQLSDKDAAAPASPSSSA</sequence>
<dbReference type="Gene3D" id="3.30.200.20">
    <property type="entry name" value="Phosphorylase Kinase, domain 1"/>
    <property type="match status" value="1"/>
</dbReference>
<dbReference type="InterPro" id="IPR000719">
    <property type="entry name" value="Prot_kinase_dom"/>
</dbReference>
<dbReference type="EMBL" id="LT671822">
    <property type="protein sequence ID" value="SHO76773.1"/>
    <property type="molecule type" value="Genomic_DNA"/>
</dbReference>
<evidence type="ECO:0000256" key="1">
    <source>
        <dbReference type="ARBA" id="ARBA00022527"/>
    </source>
</evidence>
<dbReference type="GO" id="GO:0005524">
    <property type="term" value="F:ATP binding"/>
    <property type="evidence" value="ECO:0007669"/>
    <property type="project" value="UniProtKB-UniRule"/>
</dbReference>
<dbReference type="InterPro" id="IPR011009">
    <property type="entry name" value="Kinase-like_dom_sf"/>
</dbReference>
<dbReference type="GO" id="GO:0032991">
    <property type="term" value="C:protein-containing complex"/>
    <property type="evidence" value="ECO:0007669"/>
    <property type="project" value="UniProtKB-ARBA"/>
</dbReference>
<evidence type="ECO:0000313" key="13">
    <source>
        <dbReference type="Proteomes" id="UP000186303"/>
    </source>
</evidence>
<evidence type="ECO:0000313" key="12">
    <source>
        <dbReference type="EMBL" id="SHO76773.1"/>
    </source>
</evidence>
<evidence type="ECO:0000256" key="2">
    <source>
        <dbReference type="ARBA" id="ARBA00022553"/>
    </source>
</evidence>
<name>A0A1M8A2V9_MALS4</name>
<feature type="region of interest" description="Disordered" evidence="10">
    <location>
        <begin position="26"/>
        <end position="46"/>
    </location>
</feature>
<dbReference type="GO" id="GO:0038066">
    <property type="term" value="P:p38MAPK cascade"/>
    <property type="evidence" value="ECO:0007669"/>
    <property type="project" value="UniProtKB-ARBA"/>
</dbReference>
<dbReference type="Gene3D" id="1.10.510.10">
    <property type="entry name" value="Transferase(Phosphotransferase) domain 1"/>
    <property type="match status" value="1"/>
</dbReference>
<dbReference type="GO" id="GO:0005737">
    <property type="term" value="C:cytoplasm"/>
    <property type="evidence" value="ECO:0007669"/>
    <property type="project" value="UniProtKB-ARBA"/>
</dbReference>
<dbReference type="InterPro" id="IPR017441">
    <property type="entry name" value="Protein_kinase_ATP_BS"/>
</dbReference>
<feature type="region of interest" description="Disordered" evidence="10">
    <location>
        <begin position="104"/>
        <end position="156"/>
    </location>
</feature>
<evidence type="ECO:0000256" key="5">
    <source>
        <dbReference type="ARBA" id="ARBA00022777"/>
    </source>
</evidence>
<gene>
    <name evidence="12" type="ORF">MSYG_1112</name>
</gene>
<protein>
    <recommendedName>
        <fullName evidence="8">mitogen-activated protein kinase kinase</fullName>
        <ecNumber evidence="8">2.7.12.2</ecNumber>
    </recommendedName>
</protein>
<evidence type="ECO:0000256" key="9">
    <source>
        <dbReference type="PROSITE-ProRule" id="PRU10141"/>
    </source>
</evidence>
<keyword evidence="4 9" id="KW-0547">Nucleotide-binding</keyword>
<keyword evidence="13" id="KW-1185">Reference proteome</keyword>
<dbReference type="PROSITE" id="PS00108">
    <property type="entry name" value="PROTEIN_KINASE_ST"/>
    <property type="match status" value="1"/>
</dbReference>
<dbReference type="SMART" id="SM00220">
    <property type="entry name" value="S_TKc"/>
    <property type="match status" value="1"/>
</dbReference>
<dbReference type="OMA" id="RDWVNKC"/>
<reference evidence="13" key="1">
    <citation type="journal article" date="2017" name="Nucleic Acids Res.">
        <title>Proteogenomics produces comprehensive and highly accurate protein-coding gene annotation in a complete genome assembly of Malassezia sympodialis.</title>
        <authorList>
            <person name="Zhu Y."/>
            <person name="Engstroem P.G."/>
            <person name="Tellgren-Roth C."/>
            <person name="Baudo C.D."/>
            <person name="Kennell J.C."/>
            <person name="Sun S."/>
            <person name="Billmyre R.B."/>
            <person name="Schroeder M.S."/>
            <person name="Andersson A."/>
            <person name="Holm T."/>
            <person name="Sigurgeirsson B."/>
            <person name="Wu G."/>
            <person name="Sankaranarayanan S.R."/>
            <person name="Siddharthan R."/>
            <person name="Sanyal K."/>
            <person name="Lundeberg J."/>
            <person name="Nystedt B."/>
            <person name="Boekhout T."/>
            <person name="Dawson T.L. Jr."/>
            <person name="Heitman J."/>
            <person name="Scheynius A."/>
            <person name="Lehtioe J."/>
        </authorList>
    </citation>
    <scope>NUCLEOTIDE SEQUENCE [LARGE SCALE GENOMIC DNA]</scope>
    <source>
        <strain evidence="13">ATCC 42132</strain>
    </source>
</reference>
<dbReference type="GO" id="GO:0004674">
    <property type="term" value="F:protein serine/threonine kinase activity"/>
    <property type="evidence" value="ECO:0007669"/>
    <property type="project" value="UniProtKB-KW"/>
</dbReference>
<keyword evidence="6 9" id="KW-0067">ATP-binding</keyword>
<keyword evidence="5 12" id="KW-0418">Kinase</keyword>
<dbReference type="VEuPathDB" id="FungiDB:MSYG_1112"/>
<dbReference type="PANTHER" id="PTHR48013:SF25">
    <property type="entry name" value="MAP KINASE KINASE PBS2"/>
    <property type="match status" value="1"/>
</dbReference>
<dbReference type="SUPFAM" id="SSF56112">
    <property type="entry name" value="Protein kinase-like (PK-like)"/>
    <property type="match status" value="1"/>
</dbReference>
<dbReference type="InterPro" id="IPR008271">
    <property type="entry name" value="Ser/Thr_kinase_AS"/>
</dbReference>
<proteinExistence type="inferred from homology"/>
<dbReference type="EC" id="2.7.12.2" evidence="8"/>
<comment type="similarity">
    <text evidence="7">Belongs to the protein kinase superfamily. STE Ser/Thr protein kinase family. MAP kinase kinase subfamily.</text>
</comment>
<evidence type="ECO:0000256" key="3">
    <source>
        <dbReference type="ARBA" id="ARBA00022679"/>
    </source>
</evidence>
<keyword evidence="2" id="KW-0597">Phosphoprotein</keyword>
<dbReference type="GO" id="GO:0004708">
    <property type="term" value="F:MAP kinase kinase activity"/>
    <property type="evidence" value="ECO:0007669"/>
    <property type="project" value="UniProtKB-EC"/>
</dbReference>
<organism evidence="12 13">
    <name type="scientific">Malassezia sympodialis (strain ATCC 42132)</name>
    <name type="common">Atopic eczema-associated yeast</name>
    <dbReference type="NCBI Taxonomy" id="1230383"/>
    <lineage>
        <taxon>Eukaryota</taxon>
        <taxon>Fungi</taxon>
        <taxon>Dikarya</taxon>
        <taxon>Basidiomycota</taxon>
        <taxon>Ustilaginomycotina</taxon>
        <taxon>Malasseziomycetes</taxon>
        <taxon>Malasseziales</taxon>
        <taxon>Malasseziaceae</taxon>
        <taxon>Malassezia</taxon>
    </lineage>
</organism>
<dbReference type="GO" id="GO:0071474">
    <property type="term" value="P:cellular hyperosmotic response"/>
    <property type="evidence" value="ECO:0007669"/>
    <property type="project" value="TreeGrafter"/>
</dbReference>
<dbReference type="OrthoDB" id="10252354at2759"/>
<dbReference type="PROSITE" id="PS00107">
    <property type="entry name" value="PROTEIN_KINASE_ATP"/>
    <property type="match status" value="1"/>
</dbReference>
<evidence type="ECO:0000256" key="10">
    <source>
        <dbReference type="SAM" id="MobiDB-lite"/>
    </source>
</evidence>
<dbReference type="Pfam" id="PF00069">
    <property type="entry name" value="Pkinase"/>
    <property type="match status" value="1"/>
</dbReference>
<evidence type="ECO:0000259" key="11">
    <source>
        <dbReference type="PROSITE" id="PS50011"/>
    </source>
</evidence>